<dbReference type="PATRIC" id="fig|338187.25.peg.660"/>
<accession>A7MW64</accession>
<dbReference type="EMBL" id="CP000789">
    <property type="protein sequence ID" value="ABU70995.1"/>
    <property type="molecule type" value="Genomic_DNA"/>
</dbReference>
<sequence length="315" mass="35374">MFKKAANTLQFHFSAAFLCLSSLLRYILVKNTIMSNVMSIIATGTLNKMRASLDGAVSYRLPVGVEEVDLSPFLGKTLTLTHTGNIYCCSCGKKTKKSYSQGHCFVCMKKLASCDMCIMKPETCHYEQGTCREPQWGEENCMVDHFVYLSNTSSLKVGITRHTQIPTRWIDQGATQGLPIFKVKTRHISGLIEIELAKHIADKTNWRTLLKGDGDPIELQDRFAELLPLVEDKIAEIKQQYGDDAIEVLSENITSLSYPVQQHPTKITSHNFDKNPVVTGTLQGIKGQYLIFDTGVINVRKFTSYEVEVSEYIQS</sequence>
<evidence type="ECO:0000313" key="2">
    <source>
        <dbReference type="Proteomes" id="UP000008152"/>
    </source>
</evidence>
<organism evidence="1 2">
    <name type="scientific">Vibrio campbellii (strain ATCC BAA-1116)</name>
    <dbReference type="NCBI Taxonomy" id="2902295"/>
    <lineage>
        <taxon>Bacteria</taxon>
        <taxon>Pseudomonadati</taxon>
        <taxon>Pseudomonadota</taxon>
        <taxon>Gammaproteobacteria</taxon>
        <taxon>Vibrionales</taxon>
        <taxon>Vibrionaceae</taxon>
        <taxon>Vibrio</taxon>
    </lineage>
</organism>
<dbReference type="Proteomes" id="UP000008152">
    <property type="component" value="Chromosome I"/>
</dbReference>
<dbReference type="KEGG" id="vha:VIBHAR_02030"/>
<name>A7MW64_VIBC1</name>
<evidence type="ECO:0000313" key="1">
    <source>
        <dbReference type="EMBL" id="ABU70995.1"/>
    </source>
</evidence>
<evidence type="ECO:0008006" key="3">
    <source>
        <dbReference type="Google" id="ProtNLM"/>
    </source>
</evidence>
<gene>
    <name evidence="1" type="ordered locus">VIBHAR_02030</name>
</gene>
<dbReference type="AlphaFoldDB" id="A7MW64"/>
<protein>
    <recommendedName>
        <fullName evidence="3">DUF2797 domain-containing protein</fullName>
    </recommendedName>
</protein>
<reference evidence="1 2" key="1">
    <citation type="submission" date="2007-08" db="EMBL/GenBank/DDBJ databases">
        <authorList>
            <consortium name="The Vibrio harveyi Genome Sequencing Project"/>
            <person name="Bassler B."/>
            <person name="Clifton S.W."/>
            <person name="Fulton L."/>
            <person name="Delehaunty K."/>
            <person name="Fronick C."/>
            <person name="Harrison M."/>
            <person name="Markivic C."/>
            <person name="Fulton R."/>
            <person name="Tin-Wollam A.-M."/>
            <person name="Shah N."/>
            <person name="Pepin K."/>
            <person name="Nash W."/>
            <person name="Thiruvilangam P."/>
            <person name="Bhonagiri V."/>
            <person name="Waters C."/>
            <person name="Tu K.C."/>
            <person name="Irgon J."/>
            <person name="Wilson R.K."/>
        </authorList>
    </citation>
    <scope>NUCLEOTIDE SEQUENCE [LARGE SCALE GENOMIC DNA]</scope>
    <source>
        <strain evidence="2">ATCC BAA-1116 / BB120</strain>
    </source>
</reference>
<dbReference type="Pfam" id="PF10977">
    <property type="entry name" value="DUF2797"/>
    <property type="match status" value="1"/>
</dbReference>
<proteinExistence type="predicted"/>
<dbReference type="InterPro" id="IPR021246">
    <property type="entry name" value="DUF2797"/>
</dbReference>